<protein>
    <recommendedName>
        <fullName evidence="1">MIP18 family-like domain-containing protein</fullName>
    </recommendedName>
</protein>
<gene>
    <name evidence="2" type="ORF">BALG_02694</name>
</gene>
<dbReference type="PANTHER" id="PTHR42831">
    <property type="entry name" value="FE-S PROTEIN MATURATION AUXILIARY FACTOR YITW"/>
    <property type="match status" value="1"/>
</dbReference>
<dbReference type="Proteomes" id="UP000004659">
    <property type="component" value="Unassembled WGS sequence"/>
</dbReference>
<dbReference type="AlphaFoldDB" id="A0A0E1WZL5"/>
<dbReference type="SUPFAM" id="SSF117916">
    <property type="entry name" value="Fe-S cluster assembly (FSCA) domain-like"/>
    <property type="match status" value="1"/>
</dbReference>
<dbReference type="InterPro" id="IPR052339">
    <property type="entry name" value="Fe-S_Maturation_MIP18"/>
</dbReference>
<dbReference type="PANTHER" id="PTHR42831:SF1">
    <property type="entry name" value="FE-S PROTEIN MATURATION AUXILIARY FACTOR YITW"/>
    <property type="match status" value="1"/>
</dbReference>
<dbReference type="EMBL" id="EQ999534">
    <property type="protein sequence ID" value="EEZ29341.1"/>
    <property type="molecule type" value="Genomic_DNA"/>
</dbReference>
<reference evidence="2" key="1">
    <citation type="submission" date="2009-01" db="EMBL/GenBank/DDBJ databases">
        <title>The Genome Sequence of Brucella pinnipedialis M292/94/1.</title>
        <authorList>
            <consortium name="The Broad Institute Genome Sequencing Platform"/>
            <person name="Ward D."/>
            <person name="Young S.K."/>
            <person name="Kodira C.D."/>
            <person name="Zeng Q."/>
            <person name="Koehrsen M."/>
            <person name="Alvarado L."/>
            <person name="Berlin A."/>
            <person name="Borenstein D."/>
            <person name="Chen Z."/>
            <person name="Engels R."/>
            <person name="Freedman E."/>
            <person name="Gellesch M."/>
            <person name="Goldberg J."/>
            <person name="Griggs A."/>
            <person name="Gujja S."/>
            <person name="Heiman D."/>
            <person name="Hepburn T."/>
            <person name="Howarth C."/>
            <person name="Jen D."/>
            <person name="Larson L."/>
            <person name="Lewis B."/>
            <person name="Mehta T."/>
            <person name="Park D."/>
            <person name="Pearson M."/>
            <person name="Roberts A."/>
            <person name="Saif S."/>
            <person name="Shea T."/>
            <person name="Shenoy N."/>
            <person name="Sisk P."/>
            <person name="Stolte C."/>
            <person name="Sykes S."/>
            <person name="Walk T."/>
            <person name="White J."/>
            <person name="Yandava C."/>
            <person name="Whatmore A.M."/>
            <person name="Perrett L.L."/>
            <person name="O'Callaghan D."/>
            <person name="Nusbaum C."/>
            <person name="Galagan J."/>
            <person name="Birren B."/>
        </authorList>
    </citation>
    <scope>NUCLEOTIDE SEQUENCE [LARGE SCALE GENOMIC DNA]</scope>
    <source>
        <strain evidence="2">M292/94/1</strain>
    </source>
</reference>
<dbReference type="Gene3D" id="3.30.300.130">
    <property type="entry name" value="Fe-S cluster assembly (FSCA)"/>
    <property type="match status" value="1"/>
</dbReference>
<evidence type="ECO:0000259" key="1">
    <source>
        <dbReference type="Pfam" id="PF01883"/>
    </source>
</evidence>
<organism evidence="2">
    <name type="scientific">Brucella pinnipedialis M292/94/1</name>
    <dbReference type="NCBI Taxonomy" id="520462"/>
    <lineage>
        <taxon>Bacteria</taxon>
        <taxon>Pseudomonadati</taxon>
        <taxon>Pseudomonadota</taxon>
        <taxon>Alphaproteobacteria</taxon>
        <taxon>Hyphomicrobiales</taxon>
        <taxon>Brucellaceae</taxon>
        <taxon>Brucella/Ochrobactrum group</taxon>
        <taxon>Brucella</taxon>
    </lineage>
</organism>
<proteinExistence type="predicted"/>
<name>A0A0E1WZL5_9HYPH</name>
<dbReference type="HOGENOM" id="CLU_091588_2_1_5"/>
<dbReference type="GeneID" id="93015221"/>
<sequence>MEPKQLERIKACVREALRAVQDPELAVNLVDLGMIYAVEISDDGMVHVKMTTTTRGCPAAGFLTQAVQACIEEIEGVTGARVELTYEPEWKPEMAIPEVQAIFAAPSF</sequence>
<dbReference type="RefSeq" id="WP_002966331.1">
    <property type="nucleotide sequence ID" value="NZ_EQ999534.1"/>
</dbReference>
<dbReference type="Pfam" id="PF01883">
    <property type="entry name" value="FeS_assembly_P"/>
    <property type="match status" value="1"/>
</dbReference>
<dbReference type="InterPro" id="IPR002744">
    <property type="entry name" value="MIP18-like"/>
</dbReference>
<feature type="domain" description="MIP18 family-like" evidence="1">
    <location>
        <begin position="11"/>
        <end position="82"/>
    </location>
</feature>
<accession>A0A0E1WZL5</accession>
<evidence type="ECO:0000313" key="2">
    <source>
        <dbReference type="EMBL" id="EEZ29341.1"/>
    </source>
</evidence>
<dbReference type="InterPro" id="IPR034904">
    <property type="entry name" value="FSCA_dom_sf"/>
</dbReference>